<comment type="caution">
    <text evidence="2">The sequence shown here is derived from an EMBL/GenBank/DDBJ whole genome shotgun (WGS) entry which is preliminary data.</text>
</comment>
<protein>
    <submittedName>
        <fullName evidence="2">Uncharacterized protein</fullName>
    </submittedName>
</protein>
<dbReference type="EMBL" id="SPHZ02000006">
    <property type="protein sequence ID" value="KAF0914145.1"/>
    <property type="molecule type" value="Genomic_DNA"/>
</dbReference>
<feature type="compositionally biased region" description="Low complexity" evidence="1">
    <location>
        <begin position="47"/>
        <end position="59"/>
    </location>
</feature>
<evidence type="ECO:0000256" key="1">
    <source>
        <dbReference type="SAM" id="MobiDB-lite"/>
    </source>
</evidence>
<keyword evidence="3" id="KW-1185">Reference proteome</keyword>
<feature type="region of interest" description="Disordered" evidence="1">
    <location>
        <begin position="44"/>
        <end position="69"/>
    </location>
</feature>
<dbReference type="AlphaFoldDB" id="A0A6G1DMT3"/>
<sequence>MEDWLGEKDMGTTAVWQPAVWRRAAAARAAAELEFDDAARCGSIPQERAAPGRAAPERPASGKASGRAGVEGWCSVEGGACDVESLVTARDCRIG</sequence>
<reference evidence="2 3" key="1">
    <citation type="submission" date="2019-11" db="EMBL/GenBank/DDBJ databases">
        <title>Whole genome sequence of Oryza granulata.</title>
        <authorList>
            <person name="Li W."/>
        </authorList>
    </citation>
    <scope>NUCLEOTIDE SEQUENCE [LARGE SCALE GENOMIC DNA]</scope>
    <source>
        <strain evidence="3">cv. Menghai</strain>
        <tissue evidence="2">Leaf</tissue>
    </source>
</reference>
<organism evidence="2 3">
    <name type="scientific">Oryza meyeriana var. granulata</name>
    <dbReference type="NCBI Taxonomy" id="110450"/>
    <lineage>
        <taxon>Eukaryota</taxon>
        <taxon>Viridiplantae</taxon>
        <taxon>Streptophyta</taxon>
        <taxon>Embryophyta</taxon>
        <taxon>Tracheophyta</taxon>
        <taxon>Spermatophyta</taxon>
        <taxon>Magnoliopsida</taxon>
        <taxon>Liliopsida</taxon>
        <taxon>Poales</taxon>
        <taxon>Poaceae</taxon>
        <taxon>BOP clade</taxon>
        <taxon>Oryzoideae</taxon>
        <taxon>Oryzeae</taxon>
        <taxon>Oryzinae</taxon>
        <taxon>Oryza</taxon>
        <taxon>Oryza meyeriana</taxon>
    </lineage>
</organism>
<dbReference type="Proteomes" id="UP000479710">
    <property type="component" value="Unassembled WGS sequence"/>
</dbReference>
<accession>A0A6G1DMT3</accession>
<gene>
    <name evidence="2" type="ORF">E2562_027571</name>
</gene>
<name>A0A6G1DMT3_9ORYZ</name>
<evidence type="ECO:0000313" key="3">
    <source>
        <dbReference type="Proteomes" id="UP000479710"/>
    </source>
</evidence>
<evidence type="ECO:0000313" key="2">
    <source>
        <dbReference type="EMBL" id="KAF0914145.1"/>
    </source>
</evidence>
<proteinExistence type="predicted"/>